<evidence type="ECO:0000313" key="12">
    <source>
        <dbReference type="Proteomes" id="UP001153365"/>
    </source>
</evidence>
<reference evidence="11" key="1">
    <citation type="submission" date="2022-06" db="EMBL/GenBank/DDBJ databases">
        <authorList>
            <consortium name="SYNGENTA / RWTH Aachen University"/>
        </authorList>
    </citation>
    <scope>NUCLEOTIDE SEQUENCE</scope>
</reference>
<dbReference type="Pfam" id="PF00069">
    <property type="entry name" value="Pkinase"/>
    <property type="match status" value="2"/>
</dbReference>
<organism evidence="11 12">
    <name type="scientific">Phakopsora pachyrhizi</name>
    <name type="common">Asian soybean rust disease fungus</name>
    <dbReference type="NCBI Taxonomy" id="170000"/>
    <lineage>
        <taxon>Eukaryota</taxon>
        <taxon>Fungi</taxon>
        <taxon>Dikarya</taxon>
        <taxon>Basidiomycota</taxon>
        <taxon>Pucciniomycotina</taxon>
        <taxon>Pucciniomycetes</taxon>
        <taxon>Pucciniales</taxon>
        <taxon>Phakopsoraceae</taxon>
        <taxon>Phakopsora</taxon>
    </lineage>
</organism>
<evidence type="ECO:0000256" key="4">
    <source>
        <dbReference type="ARBA" id="ARBA00022741"/>
    </source>
</evidence>
<feature type="compositionally biased region" description="Polar residues" evidence="9">
    <location>
        <begin position="1"/>
        <end position="10"/>
    </location>
</feature>
<feature type="compositionally biased region" description="Acidic residues" evidence="9">
    <location>
        <begin position="1752"/>
        <end position="1770"/>
    </location>
</feature>
<feature type="region of interest" description="Disordered" evidence="9">
    <location>
        <begin position="1659"/>
        <end position="1712"/>
    </location>
</feature>
<evidence type="ECO:0000256" key="2">
    <source>
        <dbReference type="ARBA" id="ARBA00022527"/>
    </source>
</evidence>
<feature type="compositionally biased region" description="Polar residues" evidence="9">
    <location>
        <begin position="68"/>
        <end position="89"/>
    </location>
</feature>
<dbReference type="Proteomes" id="UP001153365">
    <property type="component" value="Unassembled WGS sequence"/>
</dbReference>
<evidence type="ECO:0000256" key="7">
    <source>
        <dbReference type="ARBA" id="ARBA00047899"/>
    </source>
</evidence>
<feature type="region of interest" description="Disordered" evidence="9">
    <location>
        <begin position="426"/>
        <end position="489"/>
    </location>
</feature>
<feature type="domain" description="Protein kinase" evidence="10">
    <location>
        <begin position="827"/>
        <end position="1324"/>
    </location>
</feature>
<feature type="region of interest" description="Disordered" evidence="9">
    <location>
        <begin position="1829"/>
        <end position="1855"/>
    </location>
</feature>
<keyword evidence="12" id="KW-1185">Reference proteome</keyword>
<feature type="compositionally biased region" description="Low complexity" evidence="9">
    <location>
        <begin position="241"/>
        <end position="255"/>
    </location>
</feature>
<dbReference type="EC" id="2.7.11.1" evidence="1"/>
<dbReference type="GO" id="GO:0005524">
    <property type="term" value="F:ATP binding"/>
    <property type="evidence" value="ECO:0007669"/>
    <property type="project" value="UniProtKB-KW"/>
</dbReference>
<gene>
    <name evidence="11" type="ORF">PPACK8108_LOCUS19585</name>
</gene>
<feature type="region of interest" description="Disordered" evidence="9">
    <location>
        <begin position="195"/>
        <end position="271"/>
    </location>
</feature>
<dbReference type="GO" id="GO:0004674">
    <property type="term" value="F:protein serine/threonine kinase activity"/>
    <property type="evidence" value="ECO:0007669"/>
    <property type="project" value="UniProtKB-KW"/>
</dbReference>
<feature type="compositionally biased region" description="Low complexity" evidence="9">
    <location>
        <begin position="349"/>
        <end position="375"/>
    </location>
</feature>
<feature type="region of interest" description="Disordered" evidence="9">
    <location>
        <begin position="541"/>
        <end position="686"/>
    </location>
</feature>
<dbReference type="CDD" id="cd14008">
    <property type="entry name" value="STKc_LKB1_CaMKK"/>
    <property type="match status" value="1"/>
</dbReference>
<dbReference type="SUPFAM" id="SSF56112">
    <property type="entry name" value="Protein kinase-like (PK-like)"/>
    <property type="match status" value="1"/>
</dbReference>
<dbReference type="Gene3D" id="1.10.510.10">
    <property type="entry name" value="Transferase(Phosphotransferase) domain 1"/>
    <property type="match status" value="1"/>
</dbReference>
<feature type="compositionally biased region" description="Polar residues" evidence="9">
    <location>
        <begin position="97"/>
        <end position="109"/>
    </location>
</feature>
<comment type="catalytic activity">
    <reaction evidence="8">
        <text>L-seryl-[protein] + ATP = O-phospho-L-seryl-[protein] + ADP + H(+)</text>
        <dbReference type="Rhea" id="RHEA:17989"/>
        <dbReference type="Rhea" id="RHEA-COMP:9863"/>
        <dbReference type="Rhea" id="RHEA-COMP:11604"/>
        <dbReference type="ChEBI" id="CHEBI:15378"/>
        <dbReference type="ChEBI" id="CHEBI:29999"/>
        <dbReference type="ChEBI" id="CHEBI:30616"/>
        <dbReference type="ChEBI" id="CHEBI:83421"/>
        <dbReference type="ChEBI" id="CHEBI:456216"/>
        <dbReference type="EC" id="2.7.11.1"/>
    </reaction>
</comment>
<sequence length="1961" mass="215167">NNRQISQPATTVLKDFDEINETSGGRVEADQVDDDDRLSASSSARSNRTLVQTHQNRERDKREGEASAGSNQTQIKGKNPSRISPSGTRLTRGILARQSSSTDVISRTRTNAKTKAKRHIDIDNSTSHKHLYHPLPPSPHPLNSTSTFTSYHSLNHHHSIILYQQQVSQPSLLLTNTTTSHTSLEIAVPAPVVSISRRGGTTRPEDSSTPASHLTPSTLSPSPSSSTRTNKTAGSVSRPLRATAASRTSTTSTTSNLHTQSPPIPVGQASSTAKPITIIATTPNTNTLAPCHPHHPPSRLSHHCLTLLPLPPHPPSNIQPAASSSLIRDPNRKVKLLSHQASLPISLTPTALSSSHSSPSSPSSPSSTSSSTSSSEYSLRNRCATSSDRFTTFLTLSDDLRPPSLLPRYSDCPLINYHQSSFSMPAASSSGDLSNLTATSSSSHPLTPMFQSPSPSSSSSPPPSTSSLSTTQLAPQCHRPPPTSDSNLLARHDRHNALSIAQSTIATANPRHSTKLTSQMLAPMTSNVFGGTSTHLNHHQLAKQQHAMGPSHHRRSSSSSHPSSHPPYADPTPTSDTMQVPQLDNSIPSLLSTEAPSPNSHSPVPTDNPTWTNHPPENITRQASRRKSFKLNGHSFNLRRAASSAGTRSLTKSALSSSKPSTPPLPQPKYFSHASQPRQPPHLNLSRSSLWMTGSHRSYEDQLDLLNPSDYYGTGANQVTSHTLSQSDRLRFRTSDDIEHTQILQPLKSLITMPQDDLNLVQNGYPSTSHHHVIHEQQSNSQGDATPSNICKGGWNPFQEDIHMVRHTTKLLKSRDSRTGRLIINQYMKGKEIGRGVHGVVYIGKNMDKVLRSNTSVQPDDKILAGSVSPGPQRLSSSLIFGNLPSSSMSATSMDTQMASLNLNDSYSQAPYYRVEDDYETVAIKVVRREPRGPKSLRRSQMQRQREREAMDDCLNCYSPSQKVNGDANGRDNRSILSPELSIGRVPLLKDVDDKLKKEIAIMKRLRHRHIVQLKEVIDDAKSKKVFMILEFMEGGQVLWQDPLHQTPLMTVEQARNTFRQVLLGLEYLHYQGIIHRDIKPANLLWTADRATVKISDFGVSRISGVLKRSASTSNLAANLAAENVSCDGPRTTNSLDDKALRKTEGSPAFMAPELCCPVEPTPVSTPPERNALDYFTHKPKSVQDHYSDNTLVHRSTFDPANAHRLISLPLSPNTFAKGQRPTVGKGIDIWALGVTLYCLLFGRTPFNAPNEYELFNVIWNEPILVPSRMGIEGQAIEFNPDSSCADGPVERDSRELVDLLRRLLDKDPRRRIQLKEVKTHPWVLNNLDNTQHWVNETAPLGCDAVHVTTEEVANFSRPRDSLKVYKPLGGVKQSLRKAAIKLGLQRSSSSKLDRLQKKSATSPNPGPLPSARRSSPPPQTYPILAARKSAPLTRRKITVDTSNLGSPDHGPLSLGNDITPVTESSDYASPYNAHTTSLLRGFGGCSEWASASTSQVSPIVVSRSSLPVPRSQPSTPTIPSAPVSERHIPELLHKPAPLNLCHSPFLSCFASSPTNDANSEILHSSVSSPRNSAVLIDSLQRSIDPHNSHLLAQPDLLPQADRIQQRRSLPTSPAPLLALVSLSRSSLAPSRTTSPIATSEGGYVKPSHHARFRDALSRVKQRFSRSRSRTGSLTTTCNETASSDLDNSQLRSEVAHDASDGGEHDDPIVENDRLRIKQKDDRFFDLDSTHRSELFNSDAGNPRPESLREENEGDAEADEEQEEDDDIDDFSSISHEACGPLMYHDGTKWNFPRLGSHSTNEGGSEPWTSIFKSRIDDVDAPKDEEVWEGGTAGRVNQTELTPRPQNPSEYLSEEADRLRQGLVMMRSAISEWEKPRLTIRPASLEDGRVEYRSSDDDDDEIDSTGQKRWTKLNRSSSQVVGPVDGGGSREQDSEEDEGNYTLQIEVKRRKRGASKSEGCG</sequence>
<dbReference type="InterPro" id="IPR011009">
    <property type="entry name" value="Kinase-like_dom_sf"/>
</dbReference>
<feature type="compositionally biased region" description="Polar residues" evidence="9">
    <location>
        <begin position="1678"/>
        <end position="1692"/>
    </location>
</feature>
<dbReference type="EMBL" id="CALTRL010005706">
    <property type="protein sequence ID" value="CAH7685113.1"/>
    <property type="molecule type" value="Genomic_DNA"/>
</dbReference>
<evidence type="ECO:0000256" key="9">
    <source>
        <dbReference type="SAM" id="MobiDB-lite"/>
    </source>
</evidence>
<feature type="compositionally biased region" description="Basic and acidic residues" evidence="9">
    <location>
        <begin position="55"/>
        <end position="65"/>
    </location>
</feature>
<feature type="compositionally biased region" description="Low complexity" evidence="9">
    <location>
        <begin position="452"/>
        <end position="471"/>
    </location>
</feature>
<protein>
    <recommendedName>
        <fullName evidence="1">non-specific serine/threonine protein kinase</fullName>
        <ecNumber evidence="1">2.7.11.1</ecNumber>
    </recommendedName>
</protein>
<feature type="compositionally biased region" description="Low complexity" evidence="9">
    <location>
        <begin position="647"/>
        <end position="660"/>
    </location>
</feature>
<comment type="caution">
    <text evidence="11">The sequence shown here is derived from an EMBL/GenBank/DDBJ whole genome shotgun (WGS) entry which is preliminary data.</text>
</comment>
<feature type="compositionally biased region" description="Basic and acidic residues" evidence="9">
    <location>
        <begin position="1694"/>
        <end position="1712"/>
    </location>
</feature>
<feature type="compositionally biased region" description="Polar residues" evidence="9">
    <location>
        <begin position="1905"/>
        <end position="1920"/>
    </location>
</feature>
<proteinExistence type="predicted"/>
<dbReference type="Gene3D" id="3.30.200.20">
    <property type="entry name" value="Phosphorylase Kinase, domain 1"/>
    <property type="match status" value="1"/>
</dbReference>
<comment type="catalytic activity">
    <reaction evidence="7">
        <text>L-threonyl-[protein] + ATP = O-phospho-L-threonyl-[protein] + ADP + H(+)</text>
        <dbReference type="Rhea" id="RHEA:46608"/>
        <dbReference type="Rhea" id="RHEA-COMP:11060"/>
        <dbReference type="Rhea" id="RHEA-COMP:11605"/>
        <dbReference type="ChEBI" id="CHEBI:15378"/>
        <dbReference type="ChEBI" id="CHEBI:30013"/>
        <dbReference type="ChEBI" id="CHEBI:30616"/>
        <dbReference type="ChEBI" id="CHEBI:61977"/>
        <dbReference type="ChEBI" id="CHEBI:456216"/>
        <dbReference type="EC" id="2.7.11.1"/>
    </reaction>
</comment>
<name>A0AAV0BGC6_PHAPC</name>
<keyword evidence="6" id="KW-0067">ATP-binding</keyword>
<dbReference type="PROSITE" id="PS50011">
    <property type="entry name" value="PROTEIN_KINASE_DOM"/>
    <property type="match status" value="1"/>
</dbReference>
<keyword evidence="3" id="KW-0808">Transferase</keyword>
<feature type="region of interest" description="Disordered" evidence="9">
    <location>
        <begin position="1387"/>
        <end position="1455"/>
    </location>
</feature>
<keyword evidence="5" id="KW-0418">Kinase</keyword>
<dbReference type="GO" id="GO:0005737">
    <property type="term" value="C:cytoplasm"/>
    <property type="evidence" value="ECO:0007669"/>
    <property type="project" value="TreeGrafter"/>
</dbReference>
<keyword evidence="2" id="KW-0723">Serine/threonine-protein kinase</keyword>
<feature type="region of interest" description="Disordered" evidence="9">
    <location>
        <begin position="349"/>
        <end position="381"/>
    </location>
</feature>
<feature type="compositionally biased region" description="Low complexity" evidence="9">
    <location>
        <begin position="207"/>
        <end position="227"/>
    </location>
</feature>
<feature type="region of interest" description="Disordered" evidence="9">
    <location>
        <begin position="1732"/>
        <end position="1774"/>
    </location>
</feature>
<evidence type="ECO:0000256" key="6">
    <source>
        <dbReference type="ARBA" id="ARBA00022840"/>
    </source>
</evidence>
<feature type="non-terminal residue" evidence="11">
    <location>
        <position position="1"/>
    </location>
</feature>
<evidence type="ECO:0000256" key="5">
    <source>
        <dbReference type="ARBA" id="ARBA00022777"/>
    </source>
</evidence>
<evidence type="ECO:0000256" key="3">
    <source>
        <dbReference type="ARBA" id="ARBA00022679"/>
    </source>
</evidence>
<dbReference type="PANTHER" id="PTHR24343">
    <property type="entry name" value="SERINE/THREONINE KINASE"/>
    <property type="match status" value="1"/>
</dbReference>
<feature type="compositionally biased region" description="Polar residues" evidence="9">
    <location>
        <begin position="572"/>
        <end position="622"/>
    </location>
</feature>
<keyword evidence="4" id="KW-0547">Nucleotide-binding</keyword>
<feature type="region of interest" description="Disordered" evidence="9">
    <location>
        <begin position="932"/>
        <end position="951"/>
    </location>
</feature>
<feature type="compositionally biased region" description="Basic and acidic residues" evidence="9">
    <location>
        <begin position="1884"/>
        <end position="1895"/>
    </location>
</feature>
<evidence type="ECO:0000256" key="8">
    <source>
        <dbReference type="ARBA" id="ARBA00048679"/>
    </source>
</evidence>
<accession>A0AAV0BGC6</accession>
<evidence type="ECO:0000256" key="1">
    <source>
        <dbReference type="ARBA" id="ARBA00012513"/>
    </source>
</evidence>
<feature type="compositionally biased region" description="Basic residues" evidence="9">
    <location>
        <begin position="1660"/>
        <end position="1669"/>
    </location>
</feature>
<feature type="compositionally biased region" description="Polar residues" evidence="9">
    <location>
        <begin position="431"/>
        <end position="451"/>
    </location>
</feature>
<dbReference type="InterPro" id="IPR000719">
    <property type="entry name" value="Prot_kinase_dom"/>
</dbReference>
<dbReference type="PANTHER" id="PTHR24343:SF330">
    <property type="entry name" value="SNF1-ACTIVATING KINASE 1"/>
    <property type="match status" value="1"/>
</dbReference>
<dbReference type="SMART" id="SM00220">
    <property type="entry name" value="S_TKc"/>
    <property type="match status" value="1"/>
</dbReference>
<feature type="region of interest" description="Disordered" evidence="9">
    <location>
        <begin position="1875"/>
        <end position="1961"/>
    </location>
</feature>
<evidence type="ECO:0000259" key="10">
    <source>
        <dbReference type="PROSITE" id="PS50011"/>
    </source>
</evidence>
<evidence type="ECO:0000313" key="11">
    <source>
        <dbReference type="EMBL" id="CAH7685113.1"/>
    </source>
</evidence>
<feature type="region of interest" description="Disordered" evidence="9">
    <location>
        <begin position="1"/>
        <end position="119"/>
    </location>
</feature>